<dbReference type="InterPro" id="IPR001905">
    <property type="entry name" value="Ammonium_transpt"/>
</dbReference>
<feature type="transmembrane region" description="Helical" evidence="11">
    <location>
        <begin position="383"/>
        <end position="408"/>
    </location>
</feature>
<reference evidence="14" key="1">
    <citation type="submission" date="2021-02" db="EMBL/GenBank/DDBJ databases">
        <authorList>
            <person name="Dougan E. K."/>
            <person name="Rhodes N."/>
            <person name="Thang M."/>
            <person name="Chan C."/>
        </authorList>
    </citation>
    <scope>NUCLEOTIDE SEQUENCE</scope>
</reference>
<dbReference type="AlphaFoldDB" id="A0A812PKY4"/>
<name>A0A812PKY4_9DINO</name>
<dbReference type="Proteomes" id="UP000604046">
    <property type="component" value="Unassembled WGS sequence"/>
</dbReference>
<evidence type="ECO:0000256" key="1">
    <source>
        <dbReference type="ARBA" id="ARBA00004141"/>
    </source>
</evidence>
<feature type="domain" description="Ammonium transporter AmtB-like" evidence="12">
    <location>
        <begin position="385"/>
        <end position="768"/>
    </location>
</feature>
<accession>A0A812PKY4</accession>
<feature type="transmembrane region" description="Helical" evidence="11">
    <location>
        <begin position="690"/>
        <end position="709"/>
    </location>
</feature>
<keyword evidence="10" id="KW-0924">Ammonia transport</keyword>
<sequence>MVFFDTVARFLRLWKSHLMRAVSSDGASYKVTFVRNVTDIEPELKIQHFWNSCSSSDISCDDKIIKRSLESGETAEELARRMEREMQADAQSLGCIAPDFEPRVSEHLAEIKDMVGTLVGKEFAYVGKEAPDDDGGDVYFRVRRFEEYGRLSRCSLDGNEAGARVEVAGVKEAPEDFVLWKSAKPKEPHWDSPWGPGRPGWHIECSAMAKKFLGDTLDIHGGGPDLIFPHHENEIAQSEAANGKSYVKTWMHCAAVRAAGNEKMSKSLGNFVTIRDVLDKYDGEVIRFYLLSSQYRRPMLYAESALAEAGRNGPHRQHGKNTFHGSLKDWSEPKRERSCCHCRLTHVSVGRLDLRLQKRYAGARKLAAMRNLPLTEDSVDHGAVAWVSVSTALVFLMTTGLGFFYGGLVRDTSIVSTMMMSVLAMGVVTLTWIIFGFSWAFGGDGPVVGNFEYSLFMNLDMMMWSDTGLPGLCFACFHLTFVVLASAIISGSLVERIQLKAYVVLVALWSLLVYAPLCHSVWAEGGWINDMGHLDFAGGTVVHLSSGVSGYVAGAILGPRFHIDKDQESSGNIPFVILGASMMWFGWLGFNGGSAYGVKDGVASRAIASTLASSASALSSWLLTERMVKGRCTGIGASIGAVAGLICITPGAGYIVPPLALIVGALGAPWCFLWVEIMNRVQLVDDTLDAFALHGMGGFAGTILTGIFAKDKGLVYSGSFQLLGKQSLGALACAAYAAAATALIMLLIYLVMKLRISEDVALYGQEESPYKFATHSPMPIKPIRPLPESSEESASSTA</sequence>
<feature type="transmembrane region" description="Helical" evidence="11">
    <location>
        <begin position="469"/>
        <end position="489"/>
    </location>
</feature>
<evidence type="ECO:0000313" key="14">
    <source>
        <dbReference type="EMBL" id="CAE7351762.1"/>
    </source>
</evidence>
<dbReference type="InterPro" id="IPR014729">
    <property type="entry name" value="Rossmann-like_a/b/a_fold"/>
</dbReference>
<evidence type="ECO:0000256" key="3">
    <source>
        <dbReference type="ARBA" id="ARBA00022448"/>
    </source>
</evidence>
<gene>
    <name evidence="14" type="primary">cysS</name>
    <name evidence="14" type="ORF">SNAT2548_LOCUS18556</name>
</gene>
<dbReference type="GO" id="GO:0008519">
    <property type="term" value="F:ammonium channel activity"/>
    <property type="evidence" value="ECO:0007669"/>
    <property type="project" value="InterPro"/>
</dbReference>
<dbReference type="GO" id="GO:0005524">
    <property type="term" value="F:ATP binding"/>
    <property type="evidence" value="ECO:0007669"/>
    <property type="project" value="UniProtKB-KW"/>
</dbReference>
<feature type="transmembrane region" description="Helical" evidence="11">
    <location>
        <begin position="602"/>
        <end position="623"/>
    </location>
</feature>
<feature type="transmembrane region" description="Helical" evidence="11">
    <location>
        <begin position="501"/>
        <end position="522"/>
    </location>
</feature>
<dbReference type="EMBL" id="CAJNDS010002149">
    <property type="protein sequence ID" value="CAE7351762.1"/>
    <property type="molecule type" value="Genomic_DNA"/>
</dbReference>
<keyword evidence="8 11" id="KW-1133">Transmembrane helix</keyword>
<dbReference type="InterPro" id="IPR024041">
    <property type="entry name" value="NH4_transpt_AmtB-like_dom"/>
</dbReference>
<dbReference type="InterPro" id="IPR032678">
    <property type="entry name" value="tRNA-synt_1_cat_dom"/>
</dbReference>
<evidence type="ECO:0000256" key="10">
    <source>
        <dbReference type="ARBA" id="ARBA00023177"/>
    </source>
</evidence>
<evidence type="ECO:0000256" key="4">
    <source>
        <dbReference type="ARBA" id="ARBA00022598"/>
    </source>
</evidence>
<keyword evidence="15" id="KW-1185">Reference proteome</keyword>
<evidence type="ECO:0000256" key="6">
    <source>
        <dbReference type="ARBA" id="ARBA00022741"/>
    </source>
</evidence>
<feature type="transmembrane region" description="Helical" evidence="11">
    <location>
        <begin position="542"/>
        <end position="561"/>
    </location>
</feature>
<feature type="domain" description="tRNA synthetases class I catalytic" evidence="13">
    <location>
        <begin position="27"/>
        <end position="309"/>
    </location>
</feature>
<dbReference type="Pfam" id="PF01406">
    <property type="entry name" value="tRNA-synt_1e"/>
    <property type="match status" value="1"/>
</dbReference>
<dbReference type="Gene3D" id="1.10.3430.10">
    <property type="entry name" value="Ammonium transporter AmtB like domains"/>
    <property type="match status" value="1"/>
</dbReference>
<dbReference type="Pfam" id="PF00909">
    <property type="entry name" value="Ammonium_transp"/>
    <property type="match status" value="1"/>
</dbReference>
<dbReference type="PANTHER" id="PTHR43029">
    <property type="entry name" value="AMMONIUM TRANSPORTER MEP2"/>
    <property type="match status" value="1"/>
</dbReference>
<dbReference type="InterPro" id="IPR024909">
    <property type="entry name" value="Cys-tRNA/MSH_ligase"/>
</dbReference>
<dbReference type="OrthoDB" id="534912at2759"/>
<keyword evidence="3" id="KW-0813">Transport</keyword>
<dbReference type="GO" id="GO:0005886">
    <property type="term" value="C:plasma membrane"/>
    <property type="evidence" value="ECO:0007669"/>
    <property type="project" value="TreeGrafter"/>
</dbReference>
<dbReference type="PRINTS" id="PR00983">
    <property type="entry name" value="TRNASYNTHCYS"/>
</dbReference>
<keyword evidence="6" id="KW-0547">Nucleotide-binding</keyword>
<keyword evidence="4" id="KW-0436">Ligase</keyword>
<dbReference type="Gene3D" id="3.40.50.620">
    <property type="entry name" value="HUPs"/>
    <property type="match status" value="1"/>
</dbReference>
<dbReference type="GO" id="GO:0016874">
    <property type="term" value="F:ligase activity"/>
    <property type="evidence" value="ECO:0007669"/>
    <property type="project" value="UniProtKB-KW"/>
</dbReference>
<dbReference type="PANTHER" id="PTHR43029:SF10">
    <property type="entry name" value="AMMONIUM TRANSPORTER MEP2"/>
    <property type="match status" value="1"/>
</dbReference>
<feature type="transmembrane region" description="Helical" evidence="11">
    <location>
        <begin position="635"/>
        <end position="653"/>
    </location>
</feature>
<feature type="transmembrane region" description="Helical" evidence="11">
    <location>
        <begin position="420"/>
        <end position="441"/>
    </location>
</feature>
<keyword evidence="7" id="KW-0067">ATP-binding</keyword>
<evidence type="ECO:0000259" key="12">
    <source>
        <dbReference type="Pfam" id="PF00909"/>
    </source>
</evidence>
<comment type="subcellular location">
    <subcellularLocation>
        <location evidence="1">Membrane</location>
        <topology evidence="1">Multi-pass membrane protein</topology>
    </subcellularLocation>
</comment>
<feature type="transmembrane region" description="Helical" evidence="11">
    <location>
        <begin position="659"/>
        <end position="678"/>
    </location>
</feature>
<evidence type="ECO:0000256" key="11">
    <source>
        <dbReference type="SAM" id="Phobius"/>
    </source>
</evidence>
<keyword evidence="9 11" id="KW-0472">Membrane</keyword>
<comment type="similarity">
    <text evidence="2">Belongs to the ammonia transporter channel (TC 1.A.11.2) family.</text>
</comment>
<comment type="caution">
    <text evidence="14">The sequence shown here is derived from an EMBL/GenBank/DDBJ whole genome shotgun (WGS) entry which is preliminary data.</text>
</comment>
<evidence type="ECO:0000256" key="9">
    <source>
        <dbReference type="ARBA" id="ARBA00023136"/>
    </source>
</evidence>
<evidence type="ECO:0000256" key="8">
    <source>
        <dbReference type="ARBA" id="ARBA00022989"/>
    </source>
</evidence>
<keyword evidence="5 11" id="KW-0812">Transmembrane</keyword>
<proteinExistence type="inferred from homology"/>
<evidence type="ECO:0000313" key="15">
    <source>
        <dbReference type="Proteomes" id="UP000604046"/>
    </source>
</evidence>
<protein>
    <submittedName>
        <fullName evidence="14">CysS protein</fullName>
    </submittedName>
</protein>
<dbReference type="SUPFAM" id="SSF52374">
    <property type="entry name" value="Nucleotidylyl transferase"/>
    <property type="match status" value="1"/>
</dbReference>
<organism evidence="14 15">
    <name type="scientific">Symbiodinium natans</name>
    <dbReference type="NCBI Taxonomy" id="878477"/>
    <lineage>
        <taxon>Eukaryota</taxon>
        <taxon>Sar</taxon>
        <taxon>Alveolata</taxon>
        <taxon>Dinophyceae</taxon>
        <taxon>Suessiales</taxon>
        <taxon>Symbiodiniaceae</taxon>
        <taxon>Symbiodinium</taxon>
    </lineage>
</organism>
<evidence type="ECO:0000256" key="2">
    <source>
        <dbReference type="ARBA" id="ARBA00005887"/>
    </source>
</evidence>
<evidence type="ECO:0000259" key="13">
    <source>
        <dbReference type="Pfam" id="PF01406"/>
    </source>
</evidence>
<evidence type="ECO:0000256" key="5">
    <source>
        <dbReference type="ARBA" id="ARBA00022692"/>
    </source>
</evidence>
<evidence type="ECO:0000256" key="7">
    <source>
        <dbReference type="ARBA" id="ARBA00022840"/>
    </source>
</evidence>
<dbReference type="InterPro" id="IPR029020">
    <property type="entry name" value="Ammonium/urea_transptr"/>
</dbReference>
<feature type="transmembrane region" description="Helical" evidence="11">
    <location>
        <begin position="729"/>
        <end position="752"/>
    </location>
</feature>
<dbReference type="SUPFAM" id="SSF111352">
    <property type="entry name" value="Ammonium transporter"/>
    <property type="match status" value="1"/>
</dbReference>
<feature type="transmembrane region" description="Helical" evidence="11">
    <location>
        <begin position="573"/>
        <end position="590"/>
    </location>
</feature>